<gene>
    <name evidence="2" type="ORF">MJO52_18575</name>
</gene>
<dbReference type="PROSITE" id="PS51819">
    <property type="entry name" value="VOC"/>
    <property type="match status" value="1"/>
</dbReference>
<dbReference type="SUPFAM" id="SSF54593">
    <property type="entry name" value="Glyoxalase/Bleomycin resistance protein/Dihydroxybiphenyl dioxygenase"/>
    <property type="match status" value="1"/>
</dbReference>
<evidence type="ECO:0000313" key="3">
    <source>
        <dbReference type="Proteomes" id="UP001055658"/>
    </source>
</evidence>
<evidence type="ECO:0000313" key="2">
    <source>
        <dbReference type="EMBL" id="USD21045.1"/>
    </source>
</evidence>
<dbReference type="InterPro" id="IPR029068">
    <property type="entry name" value="Glyas_Bleomycin-R_OHBP_Dase"/>
</dbReference>
<dbReference type="InterPro" id="IPR004360">
    <property type="entry name" value="Glyas_Fos-R_dOase_dom"/>
</dbReference>
<evidence type="ECO:0000259" key="1">
    <source>
        <dbReference type="PROSITE" id="PS51819"/>
    </source>
</evidence>
<proteinExistence type="predicted"/>
<protein>
    <submittedName>
        <fullName evidence="2">VOC family protein</fullName>
    </submittedName>
</protein>
<organism evidence="2 3">
    <name type="scientific">Microbulbifer variabilis</name>
    <dbReference type="NCBI Taxonomy" id="266805"/>
    <lineage>
        <taxon>Bacteria</taxon>
        <taxon>Pseudomonadati</taxon>
        <taxon>Pseudomonadota</taxon>
        <taxon>Gammaproteobacteria</taxon>
        <taxon>Cellvibrionales</taxon>
        <taxon>Microbulbiferaceae</taxon>
        <taxon>Microbulbifer</taxon>
    </lineage>
</organism>
<dbReference type="Pfam" id="PF00903">
    <property type="entry name" value="Glyoxalase"/>
    <property type="match status" value="1"/>
</dbReference>
<accession>A0ABY4VDU8</accession>
<reference evidence="2" key="1">
    <citation type="submission" date="2022-02" db="EMBL/GenBank/DDBJ databases">
        <title>Coral-associated bacteria.</title>
        <authorList>
            <person name="Tang K."/>
            <person name="Wang X."/>
        </authorList>
    </citation>
    <scope>NUCLEOTIDE SEQUENCE</scope>
    <source>
        <strain evidence="2">SCSIO 43006</strain>
    </source>
</reference>
<feature type="domain" description="VOC" evidence="1">
    <location>
        <begin position="6"/>
        <end position="117"/>
    </location>
</feature>
<dbReference type="EMBL" id="CP092418">
    <property type="protein sequence ID" value="USD21045.1"/>
    <property type="molecule type" value="Genomic_DNA"/>
</dbReference>
<dbReference type="RefSeq" id="WP_252083448.1">
    <property type="nucleotide sequence ID" value="NZ_CP092418.1"/>
</dbReference>
<dbReference type="InterPro" id="IPR037523">
    <property type="entry name" value="VOC_core"/>
</dbReference>
<dbReference type="Gene3D" id="3.10.180.10">
    <property type="entry name" value="2,3-Dihydroxybiphenyl 1,2-Dioxygenase, domain 1"/>
    <property type="match status" value="1"/>
</dbReference>
<dbReference type="Proteomes" id="UP001055658">
    <property type="component" value="Chromosome"/>
</dbReference>
<name>A0ABY4VDU8_9GAMM</name>
<sequence length="127" mass="13796">MEQFLGLSTVIYGVTDIAEARAWYAQLLQKEPYFDSDCYVGFHLGHCELGLNPDARSAISRADGVIAYWAVADMAAQVERLGAMGARQHSDVVDVGEGVLMASFLDPYGNIIGLIEHSQAVSEDSNQ</sequence>
<keyword evidence="3" id="KW-1185">Reference proteome</keyword>